<organism evidence="1 2">
    <name type="scientific">Desulfobacter latus</name>
    <dbReference type="NCBI Taxonomy" id="2292"/>
    <lineage>
        <taxon>Bacteria</taxon>
        <taxon>Pseudomonadati</taxon>
        <taxon>Thermodesulfobacteriota</taxon>
        <taxon>Desulfobacteria</taxon>
        <taxon>Desulfobacterales</taxon>
        <taxon>Desulfobacteraceae</taxon>
        <taxon>Desulfobacter</taxon>
    </lineage>
</organism>
<dbReference type="EMBL" id="JACADJ010000030">
    <property type="protein sequence ID" value="NWH05312.1"/>
    <property type="molecule type" value="Genomic_DNA"/>
</dbReference>
<sequence length="92" mass="10408">MALKMILVKVDITGIAFVLGVKEDTILFWLDRAYKKANEINQALLKELPVTRVELDEMWSFVRRKTNNGADWSVSVIASDAERNGLPTWGSI</sequence>
<dbReference type="RefSeq" id="WP_178366766.1">
    <property type="nucleotide sequence ID" value="NZ_JACADJ010000030.1"/>
</dbReference>
<dbReference type="AlphaFoldDB" id="A0A850T7B9"/>
<evidence type="ECO:0000313" key="1">
    <source>
        <dbReference type="EMBL" id="NWH05312.1"/>
    </source>
</evidence>
<name>A0A850T7B9_9BACT</name>
<reference evidence="1 2" key="1">
    <citation type="submission" date="2020-06" db="EMBL/GenBank/DDBJ databases">
        <title>High-quality draft genome of sulfate reducer Desulfobacter latus type strain AcrS2 isolated from marine sediment.</title>
        <authorList>
            <person name="Hoppe M."/>
            <person name="Larsen C.K."/>
            <person name="Marshall I.P.G."/>
            <person name="Schramm A."/>
            <person name="Marietou A.G."/>
        </authorList>
    </citation>
    <scope>NUCLEOTIDE SEQUENCE [LARGE SCALE GENOMIC DNA]</scope>
    <source>
        <strain evidence="1 2">AcRS2</strain>
    </source>
</reference>
<comment type="caution">
    <text evidence="1">The sequence shown here is derived from an EMBL/GenBank/DDBJ whole genome shotgun (WGS) entry which is preliminary data.</text>
</comment>
<proteinExistence type="predicted"/>
<keyword evidence="2" id="KW-1185">Reference proteome</keyword>
<gene>
    <name evidence="1" type="ORF">HXW94_09985</name>
</gene>
<accession>A0A850T7B9</accession>
<evidence type="ECO:0000313" key="2">
    <source>
        <dbReference type="Proteomes" id="UP000553343"/>
    </source>
</evidence>
<protein>
    <submittedName>
        <fullName evidence="1">Uncharacterized protein</fullName>
    </submittedName>
</protein>
<dbReference type="Proteomes" id="UP000553343">
    <property type="component" value="Unassembled WGS sequence"/>
</dbReference>